<dbReference type="RefSeq" id="WP_034258597.1">
    <property type="nucleotide sequence ID" value="NZ_JGYV01000017.1"/>
</dbReference>
<dbReference type="STRING" id="1688.BCUN_0986"/>
<keyword evidence="2" id="KW-1185">Reference proteome</keyword>
<dbReference type="EMBL" id="JGYV01000017">
    <property type="protein sequence ID" value="KFI61009.1"/>
    <property type="molecule type" value="Genomic_DNA"/>
</dbReference>
<sequence length="135" mass="14763">MDINTPVLDRSRLDRIDREERPRVPLRLPLPLHHALSEHAYAAGTSLNSLIVSVIRSRLDQAAGATAGVGPRRQAAPCATVRIGVRMPAALCARLTEHARRQRSSVNALVTDWLRDDQPALGTPDAHASKGVDRR</sequence>
<dbReference type="SUPFAM" id="SSF47598">
    <property type="entry name" value="Ribbon-helix-helix"/>
    <property type="match status" value="1"/>
</dbReference>
<organism evidence="1 2">
    <name type="scientific">Bifidobacterium cuniculi</name>
    <dbReference type="NCBI Taxonomy" id="1688"/>
    <lineage>
        <taxon>Bacteria</taxon>
        <taxon>Bacillati</taxon>
        <taxon>Actinomycetota</taxon>
        <taxon>Actinomycetes</taxon>
        <taxon>Bifidobacteriales</taxon>
        <taxon>Bifidobacteriaceae</taxon>
        <taxon>Bifidobacterium</taxon>
    </lineage>
</organism>
<dbReference type="GO" id="GO:0006355">
    <property type="term" value="P:regulation of DNA-templated transcription"/>
    <property type="evidence" value="ECO:0007669"/>
    <property type="project" value="InterPro"/>
</dbReference>
<dbReference type="Gene3D" id="1.10.1220.10">
    <property type="entry name" value="Met repressor-like"/>
    <property type="match status" value="1"/>
</dbReference>
<reference evidence="1 2" key="1">
    <citation type="submission" date="2014-03" db="EMBL/GenBank/DDBJ databases">
        <title>Genomics of Bifidobacteria.</title>
        <authorList>
            <person name="Ventura M."/>
            <person name="Milani C."/>
            <person name="Lugli G.A."/>
        </authorList>
    </citation>
    <scope>NUCLEOTIDE SEQUENCE [LARGE SCALE GENOMIC DNA]</scope>
    <source>
        <strain evidence="1 2">LMG 10738</strain>
    </source>
</reference>
<proteinExistence type="predicted"/>
<dbReference type="Proteomes" id="UP000029067">
    <property type="component" value="Unassembled WGS sequence"/>
</dbReference>
<protein>
    <recommendedName>
        <fullName evidence="3">HicB family protein</fullName>
    </recommendedName>
</protein>
<dbReference type="InterPro" id="IPR013321">
    <property type="entry name" value="Arc_rbn_hlx_hlx"/>
</dbReference>
<evidence type="ECO:0008006" key="3">
    <source>
        <dbReference type="Google" id="ProtNLM"/>
    </source>
</evidence>
<comment type="caution">
    <text evidence="1">The sequence shown here is derived from an EMBL/GenBank/DDBJ whole genome shotgun (WGS) entry which is preliminary data.</text>
</comment>
<gene>
    <name evidence="1" type="ORF">BCUN_0986</name>
</gene>
<name>A0A087AQF9_9BIFI</name>
<accession>A0A087AQF9</accession>
<dbReference type="InterPro" id="IPR010985">
    <property type="entry name" value="Ribbon_hlx_hlx"/>
</dbReference>
<evidence type="ECO:0000313" key="2">
    <source>
        <dbReference type="Proteomes" id="UP000029067"/>
    </source>
</evidence>
<dbReference type="AlphaFoldDB" id="A0A087AQF9"/>
<evidence type="ECO:0000313" key="1">
    <source>
        <dbReference type="EMBL" id="KFI61009.1"/>
    </source>
</evidence>